<evidence type="ECO:0008006" key="5">
    <source>
        <dbReference type="Google" id="ProtNLM"/>
    </source>
</evidence>
<comment type="caution">
    <text evidence="3">The sequence shown here is derived from an EMBL/GenBank/DDBJ whole genome shotgun (WGS) entry which is preliminary data.</text>
</comment>
<dbReference type="Gene3D" id="3.40.630.20">
    <property type="entry name" value="Peptidase C15, pyroglutamyl peptidase I-like"/>
    <property type="match status" value="1"/>
</dbReference>
<protein>
    <recommendedName>
        <fullName evidence="5">Pyrrolidone-carboxylate peptidase</fullName>
    </recommendedName>
</protein>
<feature type="region of interest" description="Disordered" evidence="1">
    <location>
        <begin position="338"/>
        <end position="373"/>
    </location>
</feature>
<evidence type="ECO:0000313" key="3">
    <source>
        <dbReference type="EMBL" id="GGM38855.1"/>
    </source>
</evidence>
<feature type="compositionally biased region" description="Basic and acidic residues" evidence="1">
    <location>
        <begin position="350"/>
        <end position="361"/>
    </location>
</feature>
<dbReference type="InterPro" id="IPR036440">
    <property type="entry name" value="Peptidase_C15-like_sf"/>
</dbReference>
<reference evidence="3" key="1">
    <citation type="journal article" date="2014" name="Int. J. Syst. Evol. Microbiol.">
        <title>Complete genome sequence of Corynebacterium casei LMG S-19264T (=DSM 44701T), isolated from a smear-ripened cheese.</title>
        <authorList>
            <consortium name="US DOE Joint Genome Institute (JGI-PGF)"/>
            <person name="Walter F."/>
            <person name="Albersmeier A."/>
            <person name="Kalinowski J."/>
            <person name="Ruckert C."/>
        </authorList>
    </citation>
    <scope>NUCLEOTIDE SEQUENCE</scope>
    <source>
        <strain evidence="3">CGMCC 4.5737</strain>
    </source>
</reference>
<gene>
    <name evidence="3" type="ORF">GCM10012275_07210</name>
</gene>
<feature type="region of interest" description="Disordered" evidence="1">
    <location>
        <begin position="280"/>
        <end position="304"/>
    </location>
</feature>
<proteinExistence type="predicted"/>
<dbReference type="SUPFAM" id="SSF53182">
    <property type="entry name" value="Pyrrolidone carboxyl peptidase (pyroglutamate aminopeptidase)"/>
    <property type="match status" value="1"/>
</dbReference>
<dbReference type="AlphaFoldDB" id="A0A8J3C9D8"/>
<evidence type="ECO:0000256" key="2">
    <source>
        <dbReference type="SAM" id="SignalP"/>
    </source>
</evidence>
<sequence length="438" mass="47806">MSRPGAWRRLLVAALVVTPLLAGTGLAHAESAAAGTTACYDPHATLTVEEQRLDRSLDPGGAPVGPELVRLAGFDRQVSEFTQVLCHARTLSQARALASEHGGRLWRTAVDRAQGRRPDLGELDRFDDRPLYWARLQLTKALRQWRPARPITEAQRAELVRTLDWTSRGIGSVHLPPAPGVRRVLVSGFDPFQLDGNGIRRGNPAGVASLRLDGRTFDTPQGRVRVEAVTFPVLWGGFDEGIVEAAYGPWLRPGPQRVDMITTISQGRPEQFDIERWAGRWRGGSPDNDDASSTGPVPAATGWPQPAEEFIETTLPAQEMIDAGTGPYRVLFNREFAVWPDPNNPGQGEPIRRTDEPRPGEKAASGSGGDYLSNESMYRANRVRVGLGATQVHGGHLHVPILTMPDSDTALTDPGYEQRRQQIADQTVELIRAGSLAS</sequence>
<reference evidence="3" key="2">
    <citation type="submission" date="2020-09" db="EMBL/GenBank/DDBJ databases">
        <authorList>
            <person name="Sun Q."/>
            <person name="Zhou Y."/>
        </authorList>
    </citation>
    <scope>NUCLEOTIDE SEQUENCE</scope>
    <source>
        <strain evidence="3">CGMCC 4.5737</strain>
    </source>
</reference>
<keyword evidence="4" id="KW-1185">Reference proteome</keyword>
<dbReference type="Proteomes" id="UP000637578">
    <property type="component" value="Unassembled WGS sequence"/>
</dbReference>
<dbReference type="RefSeq" id="WP_189053786.1">
    <property type="nucleotide sequence ID" value="NZ_BMMK01000002.1"/>
</dbReference>
<feature type="chain" id="PRO_5035269620" description="Pyrrolidone-carboxylate peptidase" evidence="2">
    <location>
        <begin position="30"/>
        <end position="438"/>
    </location>
</feature>
<organism evidence="3 4">
    <name type="scientific">Longimycelium tulufanense</name>
    <dbReference type="NCBI Taxonomy" id="907463"/>
    <lineage>
        <taxon>Bacteria</taxon>
        <taxon>Bacillati</taxon>
        <taxon>Actinomycetota</taxon>
        <taxon>Actinomycetes</taxon>
        <taxon>Pseudonocardiales</taxon>
        <taxon>Pseudonocardiaceae</taxon>
        <taxon>Longimycelium</taxon>
    </lineage>
</organism>
<evidence type="ECO:0000313" key="4">
    <source>
        <dbReference type="Proteomes" id="UP000637578"/>
    </source>
</evidence>
<accession>A0A8J3C9D8</accession>
<feature type="signal peptide" evidence="2">
    <location>
        <begin position="1"/>
        <end position="29"/>
    </location>
</feature>
<dbReference type="EMBL" id="BMMK01000002">
    <property type="protein sequence ID" value="GGM38855.1"/>
    <property type="molecule type" value="Genomic_DNA"/>
</dbReference>
<keyword evidence="2" id="KW-0732">Signal</keyword>
<evidence type="ECO:0000256" key="1">
    <source>
        <dbReference type="SAM" id="MobiDB-lite"/>
    </source>
</evidence>
<name>A0A8J3C9D8_9PSEU</name>